<name>A0A293MZS1_ORNER</name>
<dbReference type="EMBL" id="GFWV01007542">
    <property type="protein sequence ID" value="MAA32272.1"/>
    <property type="molecule type" value="Transcribed_RNA"/>
</dbReference>
<dbReference type="PANTHER" id="PTHR46060">
    <property type="entry name" value="MARINER MOS1 TRANSPOSASE-LIKE PROTEIN"/>
    <property type="match status" value="1"/>
</dbReference>
<dbReference type="AlphaFoldDB" id="A0A293MZS1"/>
<dbReference type="Pfam" id="PF17906">
    <property type="entry name" value="HTH_48"/>
    <property type="match status" value="1"/>
</dbReference>
<dbReference type="Gene3D" id="1.10.10.1450">
    <property type="match status" value="1"/>
</dbReference>
<evidence type="ECO:0000313" key="2">
    <source>
        <dbReference type="EMBL" id="MAA46364.1"/>
    </source>
</evidence>
<feature type="non-terminal residue" evidence="2">
    <location>
        <position position="357"/>
    </location>
</feature>
<protein>
    <recommendedName>
        <fullName evidence="1">Mos1 transposase HTH domain-containing protein</fullName>
    </recommendedName>
</protein>
<dbReference type="Gene3D" id="3.30.420.10">
    <property type="entry name" value="Ribonuclease H-like superfamily/Ribonuclease H"/>
    <property type="match status" value="1"/>
</dbReference>
<dbReference type="InterPro" id="IPR041426">
    <property type="entry name" value="Mos1_HTH"/>
</dbReference>
<reference evidence="2" key="1">
    <citation type="submission" date="2017-08" db="EMBL/GenBank/DDBJ databases">
        <title>Ornithodoros erraticus midgut genes differentially expressed after blood feeding.</title>
        <authorList>
            <person name="Oleaga A."/>
        </authorList>
    </citation>
    <scope>NUCLEOTIDE SEQUENCE</scope>
    <source>
        <strain evidence="2">Female</strain>
        <tissue evidence="2">Gut</tissue>
    </source>
</reference>
<accession>A0A293MZS1</accession>
<sequence length="357" mass="41542">MSALIENPASCEVRAVIRFLTAKNCKPIEIYRQLCEVYGDNIITEGGVRQWVIRFKNGRTNVHDEDRSGRPSIVTAELVEKVDAKVRENRRFTITELSLSFPQISRSLLHEIISEKLGYHKFCARWIPKILTEDHKNQRMAAALHFLDVYHKDGDSLLDRIVTGDETWVKHVNCETKLQSMQWGHTSSPQKPQKCMQTMSARKLMATVFWDRQGVILVDFLERGTTINSQRYCQTLQKLRRAIQNKRRGMLSSKILLIHDNARPHTANVTREVLESFKWELFPHPPYSPDLAPSDFHLFPAMKKWLAMQRFDDDEQLQEEVTKWLKAQAADFFAEGISKLVHRYDKCLNLNGDYVEK</sequence>
<organism evidence="2">
    <name type="scientific">Ornithodoros erraticus</name>
    <name type="common">European soft tick</name>
    <name type="synonym">Alectorobius erraticus</name>
    <dbReference type="NCBI Taxonomy" id="265619"/>
    <lineage>
        <taxon>Eukaryota</taxon>
        <taxon>Metazoa</taxon>
        <taxon>Ecdysozoa</taxon>
        <taxon>Arthropoda</taxon>
        <taxon>Chelicerata</taxon>
        <taxon>Arachnida</taxon>
        <taxon>Acari</taxon>
        <taxon>Parasitiformes</taxon>
        <taxon>Ixodida</taxon>
        <taxon>Ixodoidea</taxon>
        <taxon>Argasidae</taxon>
        <taxon>Ornithodorinae</taxon>
        <taxon>Ornithodoros</taxon>
    </lineage>
</organism>
<dbReference type="Pfam" id="PF01359">
    <property type="entry name" value="Transposase_1"/>
    <property type="match status" value="1"/>
</dbReference>
<dbReference type="PANTHER" id="PTHR46060:SF1">
    <property type="entry name" value="MARINER MOS1 TRANSPOSASE-LIKE PROTEIN"/>
    <property type="match status" value="1"/>
</dbReference>
<dbReference type="InterPro" id="IPR036397">
    <property type="entry name" value="RNaseH_sf"/>
</dbReference>
<dbReference type="InterPro" id="IPR001888">
    <property type="entry name" value="Transposase_1"/>
</dbReference>
<dbReference type="EMBL" id="GFWV01021636">
    <property type="protein sequence ID" value="MAA46364.1"/>
    <property type="molecule type" value="Transcribed_RNA"/>
</dbReference>
<dbReference type="GO" id="GO:0003676">
    <property type="term" value="F:nucleic acid binding"/>
    <property type="evidence" value="ECO:0007669"/>
    <property type="project" value="InterPro"/>
</dbReference>
<evidence type="ECO:0000259" key="1">
    <source>
        <dbReference type="Pfam" id="PF17906"/>
    </source>
</evidence>
<dbReference type="InterPro" id="IPR052709">
    <property type="entry name" value="Transposase-MT_Hybrid"/>
</dbReference>
<proteinExistence type="predicted"/>
<feature type="domain" description="Mos1 transposase HTH" evidence="1">
    <location>
        <begin position="13"/>
        <end position="58"/>
    </location>
</feature>